<comment type="caution">
    <text evidence="1">The sequence shown here is derived from an EMBL/GenBank/DDBJ whole genome shotgun (WGS) entry which is preliminary data.</text>
</comment>
<evidence type="ECO:0000313" key="2">
    <source>
        <dbReference type="Proteomes" id="UP000238479"/>
    </source>
</evidence>
<gene>
    <name evidence="1" type="ORF">RchiOBHm_Chr4g0417631</name>
</gene>
<accession>A0A2P6QX68</accession>
<keyword evidence="2" id="KW-1185">Reference proteome</keyword>
<name>A0A2P6QX68_ROSCH</name>
<proteinExistence type="predicted"/>
<sequence>MRVHLQKINHLTHRHLHLIHPLTQMLNYPKIYYVSILPNLSTAGMYRKLGSLDRTQITAATNSQRHPVSTEVGDTLVLICHLQPIYQQIASIYPGNQTRIMKARHIFQEIEHLRVVQIHLLGFFHLQL</sequence>
<evidence type="ECO:0000313" key="1">
    <source>
        <dbReference type="EMBL" id="PRQ38770.1"/>
    </source>
</evidence>
<reference evidence="1 2" key="1">
    <citation type="journal article" date="2018" name="Nat. Genet.">
        <title>The Rosa genome provides new insights in the design of modern roses.</title>
        <authorList>
            <person name="Bendahmane M."/>
        </authorList>
    </citation>
    <scope>NUCLEOTIDE SEQUENCE [LARGE SCALE GENOMIC DNA]</scope>
    <source>
        <strain evidence="2">cv. Old Blush</strain>
    </source>
</reference>
<organism evidence="1 2">
    <name type="scientific">Rosa chinensis</name>
    <name type="common">China rose</name>
    <dbReference type="NCBI Taxonomy" id="74649"/>
    <lineage>
        <taxon>Eukaryota</taxon>
        <taxon>Viridiplantae</taxon>
        <taxon>Streptophyta</taxon>
        <taxon>Embryophyta</taxon>
        <taxon>Tracheophyta</taxon>
        <taxon>Spermatophyta</taxon>
        <taxon>Magnoliopsida</taxon>
        <taxon>eudicotyledons</taxon>
        <taxon>Gunneridae</taxon>
        <taxon>Pentapetalae</taxon>
        <taxon>rosids</taxon>
        <taxon>fabids</taxon>
        <taxon>Rosales</taxon>
        <taxon>Rosaceae</taxon>
        <taxon>Rosoideae</taxon>
        <taxon>Rosoideae incertae sedis</taxon>
        <taxon>Rosa</taxon>
    </lineage>
</organism>
<dbReference type="Proteomes" id="UP000238479">
    <property type="component" value="Chromosome 4"/>
</dbReference>
<dbReference type="EMBL" id="PDCK01000042">
    <property type="protein sequence ID" value="PRQ38770.1"/>
    <property type="molecule type" value="Genomic_DNA"/>
</dbReference>
<dbReference type="AlphaFoldDB" id="A0A2P6QX68"/>
<protein>
    <submittedName>
        <fullName evidence="1">Uncharacterized protein</fullName>
    </submittedName>
</protein>
<dbReference type="Gramene" id="PRQ38770">
    <property type="protein sequence ID" value="PRQ38770"/>
    <property type="gene ID" value="RchiOBHm_Chr4g0417631"/>
</dbReference>